<evidence type="ECO:0000313" key="1">
    <source>
        <dbReference type="EMBL" id="SIT00585.1"/>
    </source>
</evidence>
<sequence length="324" mass="33790">MGTVWQNDKDRAVIMIRNFAPLAAAAFVAACGGSPLNFGGTVPEPTPPGEIGEDAPITGIEVPEVVAQHLKTATYSPGAPTMQIDLRTLDGTPLAATYRRAAAFDAAGFEAYTVQETRSQRQFLALFKRGAAVEAGVVADGGQFVNYFGGATFARLQPFTLPTPMTPAPTPSNPTPQPTLLATYTGGYIGVLNRGTAVPHPGTPFDPHRSDRVTGEVMMNADFNAQNMSVNGGVRGRQVVDTGEALKDIFFEVTQITPQGAFSGVIKFDPRTVVGNYAGVFGGAGAAEVAGATILRPIEGDPTTREHGAFVLPKCAPGDAAPCP</sequence>
<gene>
    <name evidence="1" type="ORF">SAMN05421774_10461</name>
</gene>
<keyword evidence="2" id="KW-1185">Reference proteome</keyword>
<evidence type="ECO:0000313" key="2">
    <source>
        <dbReference type="Proteomes" id="UP000186141"/>
    </source>
</evidence>
<name>A0A1N7NQ90_9RHOB</name>
<dbReference type="EMBL" id="FTOT01000004">
    <property type="protein sequence ID" value="SIT00585.1"/>
    <property type="molecule type" value="Genomic_DNA"/>
</dbReference>
<dbReference type="STRING" id="1086013.SAMN05421774_10461"/>
<protein>
    <recommendedName>
        <fullName evidence="3">Transferrin-binding protein B C-lobe/N-lobe beta barrel domain-containing protein</fullName>
    </recommendedName>
</protein>
<accession>A0A1N7NQ90</accession>
<organism evidence="1 2">
    <name type="scientific">Gemmobacter megaterium</name>
    <dbReference type="NCBI Taxonomy" id="1086013"/>
    <lineage>
        <taxon>Bacteria</taxon>
        <taxon>Pseudomonadati</taxon>
        <taxon>Pseudomonadota</taxon>
        <taxon>Alphaproteobacteria</taxon>
        <taxon>Rhodobacterales</taxon>
        <taxon>Paracoccaceae</taxon>
        <taxon>Gemmobacter</taxon>
    </lineage>
</organism>
<dbReference type="AlphaFoldDB" id="A0A1N7NQ90"/>
<dbReference type="Proteomes" id="UP000186141">
    <property type="component" value="Unassembled WGS sequence"/>
</dbReference>
<proteinExistence type="predicted"/>
<reference evidence="1 2" key="1">
    <citation type="submission" date="2017-01" db="EMBL/GenBank/DDBJ databases">
        <authorList>
            <person name="Mah S.A."/>
            <person name="Swanson W.J."/>
            <person name="Moy G.W."/>
            <person name="Vacquier V.D."/>
        </authorList>
    </citation>
    <scope>NUCLEOTIDE SEQUENCE [LARGE SCALE GENOMIC DNA]</scope>
    <source>
        <strain evidence="1 2">DSM 26375</strain>
    </source>
</reference>
<evidence type="ECO:0008006" key="3">
    <source>
        <dbReference type="Google" id="ProtNLM"/>
    </source>
</evidence>